<dbReference type="NCBIfam" id="TIGR00675">
    <property type="entry name" value="dcm"/>
    <property type="match status" value="1"/>
</dbReference>
<evidence type="ECO:0000256" key="6">
    <source>
        <dbReference type="PROSITE-ProRule" id="PRU01016"/>
    </source>
</evidence>
<dbReference type="Gene3D" id="3.90.120.10">
    <property type="entry name" value="DNA Methylase, subunit A, domain 2"/>
    <property type="match status" value="1"/>
</dbReference>
<dbReference type="Gene3D" id="3.40.50.150">
    <property type="entry name" value="Vaccinia Virus protein VP39"/>
    <property type="match status" value="1"/>
</dbReference>
<dbReference type="EMBL" id="RSAS01000612">
    <property type="protein sequence ID" value="RRR69600.1"/>
    <property type="molecule type" value="Genomic_DNA"/>
</dbReference>
<evidence type="ECO:0000256" key="7">
    <source>
        <dbReference type="RuleBase" id="RU000416"/>
    </source>
</evidence>
<evidence type="ECO:0000313" key="9">
    <source>
        <dbReference type="Proteomes" id="UP000280307"/>
    </source>
</evidence>
<dbReference type="PROSITE" id="PS51679">
    <property type="entry name" value="SAM_MT_C5"/>
    <property type="match status" value="1"/>
</dbReference>
<organism evidence="8 9">
    <name type="scientific">Candidatus Viridilinea halotolerans</name>
    <dbReference type="NCBI Taxonomy" id="2491704"/>
    <lineage>
        <taxon>Bacteria</taxon>
        <taxon>Bacillati</taxon>
        <taxon>Chloroflexota</taxon>
        <taxon>Chloroflexia</taxon>
        <taxon>Chloroflexales</taxon>
        <taxon>Chloroflexineae</taxon>
        <taxon>Oscillochloridaceae</taxon>
        <taxon>Candidatus Viridilinea</taxon>
    </lineage>
</organism>
<dbReference type="GO" id="GO:0009307">
    <property type="term" value="P:DNA restriction-modification system"/>
    <property type="evidence" value="ECO:0007669"/>
    <property type="project" value="UniProtKB-KW"/>
</dbReference>
<comment type="caution">
    <text evidence="8">The sequence shown here is derived from an EMBL/GenBank/DDBJ whole genome shotgun (WGS) entry which is preliminary data.</text>
</comment>
<feature type="active site" evidence="6">
    <location>
        <position position="95"/>
    </location>
</feature>
<evidence type="ECO:0000313" key="8">
    <source>
        <dbReference type="EMBL" id="RRR69600.1"/>
    </source>
</evidence>
<reference evidence="8 9" key="1">
    <citation type="submission" date="2018-12" db="EMBL/GenBank/DDBJ databases">
        <title>Genome Sequence of Candidatus Viridilinea halotolerans isolated from saline sulfide-rich spring.</title>
        <authorList>
            <person name="Grouzdev D.S."/>
            <person name="Burganskaya E.I."/>
            <person name="Krutkina M.S."/>
            <person name="Sukhacheva M.V."/>
            <person name="Gorlenko V.M."/>
        </authorList>
    </citation>
    <scope>NUCLEOTIDE SEQUENCE [LARGE SCALE GENOMIC DNA]</scope>
    <source>
        <strain evidence="8">Chok-6</strain>
    </source>
</reference>
<dbReference type="PRINTS" id="PR00105">
    <property type="entry name" value="C5METTRFRASE"/>
</dbReference>
<evidence type="ECO:0000256" key="2">
    <source>
        <dbReference type="ARBA" id="ARBA00022603"/>
    </source>
</evidence>
<dbReference type="GO" id="GO:0044027">
    <property type="term" value="P:negative regulation of gene expression via chromosomal CpG island methylation"/>
    <property type="evidence" value="ECO:0007669"/>
    <property type="project" value="TreeGrafter"/>
</dbReference>
<evidence type="ECO:0000256" key="5">
    <source>
        <dbReference type="ARBA" id="ARBA00022747"/>
    </source>
</evidence>
<proteinExistence type="inferred from homology"/>
<protein>
    <recommendedName>
        <fullName evidence="1">DNA (cytosine-5-)-methyltransferase</fullName>
        <ecNumber evidence="1">2.1.1.37</ecNumber>
    </recommendedName>
</protein>
<dbReference type="PANTHER" id="PTHR10629:SF52">
    <property type="entry name" value="DNA (CYTOSINE-5)-METHYLTRANSFERASE 1"/>
    <property type="match status" value="1"/>
</dbReference>
<gene>
    <name evidence="8" type="ORF">EI684_15220</name>
</gene>
<dbReference type="GO" id="GO:0032259">
    <property type="term" value="P:methylation"/>
    <property type="evidence" value="ECO:0007669"/>
    <property type="project" value="UniProtKB-KW"/>
</dbReference>
<dbReference type="GO" id="GO:0003677">
    <property type="term" value="F:DNA binding"/>
    <property type="evidence" value="ECO:0007669"/>
    <property type="project" value="TreeGrafter"/>
</dbReference>
<dbReference type="EC" id="2.1.1.37" evidence="1"/>
<dbReference type="PANTHER" id="PTHR10629">
    <property type="entry name" value="CYTOSINE-SPECIFIC METHYLTRANSFERASE"/>
    <property type="match status" value="1"/>
</dbReference>
<keyword evidence="2 6" id="KW-0489">Methyltransferase</keyword>
<sequence>MNTSHDNLLKDEQNRVVDIACVDLFCGAGGLTHGLNRQGIRVGYGVDIDPNCRFPYEENNNATFIETNVENIMPEDLSNFFGDAKLRLLAGCAPCQPFSVYSQKGRKQRNDHKWELVSVFGKLISANNPEFVTMENVPQLLHHEVFQEFLNSLTGYNVSYAIVDCAEYGIPQSRKRLVLLASRLGPISLVPPPIFDHTPRTTVRQAIAHFRPLAAGEADPEDALHAAASLSELNLRRIRASKPGGTWRDWDDELITKCHRKDTGKTYPSVYGRMIWDAPSPTITTQCFGYGNGRFGHPEQDRAISLREAAVLQTFPDAYRFVAPNEHVCFGKIGRLIGNAVPVRIGEVIAQTFLQHAAEVLCADAAPPLPA</sequence>
<dbReference type="InterPro" id="IPR001525">
    <property type="entry name" value="C5_MeTfrase"/>
</dbReference>
<keyword evidence="4 6" id="KW-0949">S-adenosyl-L-methionine</keyword>
<keyword evidence="3 6" id="KW-0808">Transferase</keyword>
<dbReference type="Pfam" id="PF00145">
    <property type="entry name" value="DNA_methylase"/>
    <property type="match status" value="1"/>
</dbReference>
<dbReference type="Proteomes" id="UP000280307">
    <property type="component" value="Unassembled WGS sequence"/>
</dbReference>
<dbReference type="InterPro" id="IPR029063">
    <property type="entry name" value="SAM-dependent_MTases_sf"/>
</dbReference>
<dbReference type="GO" id="GO:0003886">
    <property type="term" value="F:DNA (cytosine-5-)-methyltransferase activity"/>
    <property type="evidence" value="ECO:0007669"/>
    <property type="project" value="UniProtKB-EC"/>
</dbReference>
<dbReference type="SUPFAM" id="SSF53335">
    <property type="entry name" value="S-adenosyl-L-methionine-dependent methyltransferases"/>
    <property type="match status" value="1"/>
</dbReference>
<evidence type="ECO:0000256" key="1">
    <source>
        <dbReference type="ARBA" id="ARBA00011975"/>
    </source>
</evidence>
<dbReference type="AlphaFoldDB" id="A0A426TVT0"/>
<evidence type="ECO:0000256" key="3">
    <source>
        <dbReference type="ARBA" id="ARBA00022679"/>
    </source>
</evidence>
<dbReference type="InterPro" id="IPR050390">
    <property type="entry name" value="C5-Methyltransferase"/>
</dbReference>
<comment type="similarity">
    <text evidence="6 7">Belongs to the class I-like SAM-binding methyltransferase superfamily. C5-methyltransferase family.</text>
</comment>
<keyword evidence="5" id="KW-0680">Restriction system</keyword>
<accession>A0A426TVT0</accession>
<evidence type="ECO:0000256" key="4">
    <source>
        <dbReference type="ARBA" id="ARBA00022691"/>
    </source>
</evidence>
<name>A0A426TVT0_9CHLR</name>